<feature type="transmembrane region" description="Helical" evidence="6">
    <location>
        <begin position="125"/>
        <end position="147"/>
    </location>
</feature>
<sequence length="385" mass="43778">MIGSVKISILLISIIFLIIGSFIASVFDIKYGIIPNKLNFFLIAIGLIFNSLIAITTADFYYFIYSIVVAIIVCILSYILWKFRFWGGGDVKLLTAMALIVPSNPLILGMDLFNFHFPLIAIYPFPLTIFFNSIIISLPFLIAYLIVIHFKNNCSNNNTNKFTITNFNISTVCINKFNINNIKNISNIKNIFKFKVNLQFIIGIAIYLIYSLYIGLNNNGNISYSLLKIIFGLIFITIGSNILKSFLKKFLQFIKEKSTLKTKIDNLTEGMLIEIRDLKDEKIVNIIKNRSNNLIVNENYFQNNELGIDNFNIIYYNIQTKLVGIDGKDLLLLKSLSKEQLIENHVYIKIAVPFAPSLFLGLLSGLFIGDISLLIANILKNCLFF</sequence>
<gene>
    <name evidence="8" type="ORF">MBFIL_00590</name>
</gene>
<evidence type="ECO:0000313" key="8">
    <source>
        <dbReference type="EMBL" id="KZX17574.1"/>
    </source>
</evidence>
<dbReference type="InterPro" id="IPR000045">
    <property type="entry name" value="Prepilin_IV_endopep_pep"/>
</dbReference>
<feature type="transmembrane region" description="Helical" evidence="6">
    <location>
        <begin position="62"/>
        <end position="81"/>
    </location>
</feature>
<dbReference type="GO" id="GO:0004190">
    <property type="term" value="F:aspartic-type endopeptidase activity"/>
    <property type="evidence" value="ECO:0007669"/>
    <property type="project" value="InterPro"/>
</dbReference>
<dbReference type="STRING" id="55758.MBFIL_00590"/>
<name>A0A166FDV4_9EURY</name>
<keyword evidence="5 6" id="KW-0472">Membrane</keyword>
<evidence type="ECO:0000259" key="7">
    <source>
        <dbReference type="Pfam" id="PF01478"/>
    </source>
</evidence>
<dbReference type="AlphaFoldDB" id="A0A166FDV4"/>
<dbReference type="Gene3D" id="1.20.120.1220">
    <property type="match status" value="1"/>
</dbReference>
<organism evidence="8 9">
    <name type="scientific">Methanobrevibacter filiformis</name>
    <dbReference type="NCBI Taxonomy" id="55758"/>
    <lineage>
        <taxon>Archaea</taxon>
        <taxon>Methanobacteriati</taxon>
        <taxon>Methanobacteriota</taxon>
        <taxon>Methanomada group</taxon>
        <taxon>Methanobacteria</taxon>
        <taxon>Methanobacteriales</taxon>
        <taxon>Methanobacteriaceae</taxon>
        <taxon>Methanobrevibacter</taxon>
    </lineage>
</organism>
<feature type="transmembrane region" description="Helical" evidence="6">
    <location>
        <begin position="38"/>
        <end position="56"/>
    </location>
</feature>
<evidence type="ECO:0000313" key="9">
    <source>
        <dbReference type="Proteomes" id="UP000077066"/>
    </source>
</evidence>
<dbReference type="PANTHER" id="PTHR36506:SF1">
    <property type="entry name" value="PREFLAGELLIN PEPTIDASE"/>
    <property type="match status" value="1"/>
</dbReference>
<dbReference type="InterPro" id="IPR052218">
    <property type="entry name" value="Preflagellin_Peptidase"/>
</dbReference>
<keyword evidence="9" id="KW-1185">Reference proteome</keyword>
<dbReference type="OrthoDB" id="65749at2157"/>
<dbReference type="PATRIC" id="fig|55758.3.peg.68"/>
<dbReference type="EMBL" id="LWMT01000008">
    <property type="protein sequence ID" value="KZX17574.1"/>
    <property type="molecule type" value="Genomic_DNA"/>
</dbReference>
<evidence type="ECO:0000256" key="1">
    <source>
        <dbReference type="ARBA" id="ARBA00004651"/>
    </source>
</evidence>
<feature type="transmembrane region" description="Helical" evidence="6">
    <location>
        <begin position="6"/>
        <end position="26"/>
    </location>
</feature>
<dbReference type="RefSeq" id="WP_066970274.1">
    <property type="nucleotide sequence ID" value="NZ_LWMT01000008.1"/>
</dbReference>
<reference evidence="8 9" key="1">
    <citation type="submission" date="2016-04" db="EMBL/GenBank/DDBJ databases">
        <title>Genome sequence of Methanobrevibacter filiformis DSM 11501.</title>
        <authorList>
            <person name="Poehlein A."/>
            <person name="Seedorf H."/>
            <person name="Daniel R."/>
        </authorList>
    </citation>
    <scope>NUCLEOTIDE SEQUENCE [LARGE SCALE GENOMIC DNA]</scope>
    <source>
        <strain evidence="8 9">DSM 11501</strain>
    </source>
</reference>
<evidence type="ECO:0000256" key="2">
    <source>
        <dbReference type="ARBA" id="ARBA00022475"/>
    </source>
</evidence>
<evidence type="ECO:0000256" key="6">
    <source>
        <dbReference type="SAM" id="Phobius"/>
    </source>
</evidence>
<keyword evidence="2" id="KW-1003">Cell membrane</keyword>
<keyword evidence="3 6" id="KW-0812">Transmembrane</keyword>
<dbReference type="GO" id="GO:0005886">
    <property type="term" value="C:plasma membrane"/>
    <property type="evidence" value="ECO:0007669"/>
    <property type="project" value="UniProtKB-SubCell"/>
</dbReference>
<keyword evidence="4 6" id="KW-1133">Transmembrane helix</keyword>
<proteinExistence type="predicted"/>
<dbReference type="Pfam" id="PF01478">
    <property type="entry name" value="Peptidase_A24"/>
    <property type="match status" value="1"/>
</dbReference>
<comment type="caution">
    <text evidence="8">The sequence shown here is derived from an EMBL/GenBank/DDBJ whole genome shotgun (WGS) entry which is preliminary data.</text>
</comment>
<evidence type="ECO:0000256" key="5">
    <source>
        <dbReference type="ARBA" id="ARBA00023136"/>
    </source>
</evidence>
<feature type="transmembrane region" description="Helical" evidence="6">
    <location>
        <begin position="93"/>
        <end position="113"/>
    </location>
</feature>
<protein>
    <submittedName>
        <fullName evidence="8">Type IV leader peptidase family protein</fullName>
    </submittedName>
</protein>
<comment type="subcellular location">
    <subcellularLocation>
        <location evidence="1">Cell membrane</location>
        <topology evidence="1">Multi-pass membrane protein</topology>
    </subcellularLocation>
</comment>
<evidence type="ECO:0000256" key="3">
    <source>
        <dbReference type="ARBA" id="ARBA00022692"/>
    </source>
</evidence>
<feature type="transmembrane region" description="Helical" evidence="6">
    <location>
        <begin position="196"/>
        <end position="216"/>
    </location>
</feature>
<dbReference type="PANTHER" id="PTHR36506">
    <property type="entry name" value="PREFLAGELLIN PEPTIDASE"/>
    <property type="match status" value="1"/>
</dbReference>
<feature type="domain" description="Prepilin type IV endopeptidase peptidase" evidence="7">
    <location>
        <begin position="15"/>
        <end position="139"/>
    </location>
</feature>
<evidence type="ECO:0000256" key="4">
    <source>
        <dbReference type="ARBA" id="ARBA00022989"/>
    </source>
</evidence>
<dbReference type="Proteomes" id="UP000077066">
    <property type="component" value="Unassembled WGS sequence"/>
</dbReference>
<feature type="transmembrane region" description="Helical" evidence="6">
    <location>
        <begin position="222"/>
        <end position="243"/>
    </location>
</feature>
<accession>A0A166FDV4</accession>
<feature type="transmembrane region" description="Helical" evidence="6">
    <location>
        <begin position="358"/>
        <end position="379"/>
    </location>
</feature>